<evidence type="ECO:0000256" key="1">
    <source>
        <dbReference type="ARBA" id="ARBA00004383"/>
    </source>
</evidence>
<dbReference type="PROSITE" id="PS52015">
    <property type="entry name" value="TONB_CTD"/>
    <property type="match status" value="1"/>
</dbReference>
<dbReference type="InterPro" id="IPR037682">
    <property type="entry name" value="TonB_C"/>
</dbReference>
<dbReference type="InterPro" id="IPR051045">
    <property type="entry name" value="TonB-dependent_transducer"/>
</dbReference>
<keyword evidence="3" id="KW-0813">Transport</keyword>
<evidence type="ECO:0000256" key="8">
    <source>
        <dbReference type="ARBA" id="ARBA00022989"/>
    </source>
</evidence>
<dbReference type="PANTHER" id="PTHR33446:SF2">
    <property type="entry name" value="PROTEIN TONB"/>
    <property type="match status" value="1"/>
</dbReference>
<dbReference type="NCBIfam" id="TIGR01352">
    <property type="entry name" value="tonB_Cterm"/>
    <property type="match status" value="1"/>
</dbReference>
<evidence type="ECO:0000313" key="12">
    <source>
        <dbReference type="EMBL" id="MDA3614494.1"/>
    </source>
</evidence>
<feature type="region of interest" description="Disordered" evidence="10">
    <location>
        <begin position="78"/>
        <end position="101"/>
    </location>
</feature>
<dbReference type="InterPro" id="IPR006260">
    <property type="entry name" value="TonB/TolA_C"/>
</dbReference>
<organism evidence="12 13">
    <name type="scientific">Polluticaenibacter yanchengensis</name>
    <dbReference type="NCBI Taxonomy" id="3014562"/>
    <lineage>
        <taxon>Bacteria</taxon>
        <taxon>Pseudomonadati</taxon>
        <taxon>Bacteroidota</taxon>
        <taxon>Chitinophagia</taxon>
        <taxon>Chitinophagales</taxon>
        <taxon>Chitinophagaceae</taxon>
        <taxon>Polluticaenibacter</taxon>
    </lineage>
</organism>
<comment type="similarity">
    <text evidence="2">Belongs to the TonB family.</text>
</comment>
<sequence length="279" mass="31088">MDINKILKADFLDILFEGRNKDYGAYLLRKTYSSRMRNAFLAVLAGTALAFGAAKLQDSMKSNEPEKIEVEDVVLEDVDTKKKDEPPPPPPPPPPPQKQVAEPPKLEIAKFTTPKVVKDNEVKEDEKPPTIDKIEESKIGFVNQEGMKNVDVVAPPVEKGTGSVVAPVAVEEDYDKVFTKVEIKAEFPGGAAAWKRYLERNLNYPDEAQEAGISAVVRVQFIVDKQGKISEVVALDKPGHGLEEEAVRIIKKGPDWKPAEQNGRKVIYKHIQSITFRMQ</sequence>
<evidence type="ECO:0000256" key="3">
    <source>
        <dbReference type="ARBA" id="ARBA00022448"/>
    </source>
</evidence>
<proteinExistence type="inferred from homology"/>
<dbReference type="InterPro" id="IPR003538">
    <property type="entry name" value="TonB"/>
</dbReference>
<evidence type="ECO:0000256" key="6">
    <source>
        <dbReference type="ARBA" id="ARBA00022692"/>
    </source>
</evidence>
<reference evidence="12 13" key="1">
    <citation type="submission" date="2022-12" db="EMBL/GenBank/DDBJ databases">
        <title>Chitinophagaceae gen. sp. nov., a new member of the family Chitinophagaceae, isolated from soil in a chemical factory.</title>
        <authorList>
            <person name="Ke Z."/>
        </authorList>
    </citation>
    <scope>NUCLEOTIDE SEQUENCE [LARGE SCALE GENOMIC DNA]</scope>
    <source>
        <strain evidence="12 13">LY-5</strain>
    </source>
</reference>
<feature type="compositionally biased region" description="Pro residues" evidence="10">
    <location>
        <begin position="87"/>
        <end position="97"/>
    </location>
</feature>
<protein>
    <submittedName>
        <fullName evidence="12">TonB family protein</fullName>
    </submittedName>
</protein>
<evidence type="ECO:0000256" key="5">
    <source>
        <dbReference type="ARBA" id="ARBA00022519"/>
    </source>
</evidence>
<evidence type="ECO:0000256" key="4">
    <source>
        <dbReference type="ARBA" id="ARBA00022475"/>
    </source>
</evidence>
<dbReference type="Gene3D" id="3.30.1150.10">
    <property type="match status" value="1"/>
</dbReference>
<gene>
    <name evidence="12" type="ORF">O3P16_06715</name>
</gene>
<evidence type="ECO:0000313" key="13">
    <source>
        <dbReference type="Proteomes" id="UP001210231"/>
    </source>
</evidence>
<dbReference type="RefSeq" id="WP_407030820.1">
    <property type="nucleotide sequence ID" value="NZ_JAQGEF010000006.1"/>
</dbReference>
<dbReference type="SUPFAM" id="SSF74653">
    <property type="entry name" value="TolA/TonB C-terminal domain"/>
    <property type="match status" value="1"/>
</dbReference>
<dbReference type="PRINTS" id="PR01374">
    <property type="entry name" value="TONBPROTEIN"/>
</dbReference>
<comment type="subcellular location">
    <subcellularLocation>
        <location evidence="1">Cell inner membrane</location>
        <topology evidence="1">Single-pass membrane protein</topology>
        <orientation evidence="1">Periplasmic side</orientation>
    </subcellularLocation>
</comment>
<keyword evidence="4" id="KW-1003">Cell membrane</keyword>
<keyword evidence="5" id="KW-0997">Cell inner membrane</keyword>
<keyword evidence="7" id="KW-0653">Protein transport</keyword>
<evidence type="ECO:0000256" key="9">
    <source>
        <dbReference type="ARBA" id="ARBA00023136"/>
    </source>
</evidence>
<keyword evidence="6" id="KW-0812">Transmembrane</keyword>
<keyword evidence="8" id="KW-1133">Transmembrane helix</keyword>
<keyword evidence="13" id="KW-1185">Reference proteome</keyword>
<feature type="domain" description="TonB C-terminal" evidence="11">
    <location>
        <begin position="189"/>
        <end position="279"/>
    </location>
</feature>
<evidence type="ECO:0000256" key="2">
    <source>
        <dbReference type="ARBA" id="ARBA00006555"/>
    </source>
</evidence>
<dbReference type="PANTHER" id="PTHR33446">
    <property type="entry name" value="PROTEIN TONB-RELATED"/>
    <property type="match status" value="1"/>
</dbReference>
<dbReference type="SUPFAM" id="SSF101447">
    <property type="entry name" value="Formin homology 2 domain (FH2 domain)"/>
    <property type="match status" value="1"/>
</dbReference>
<keyword evidence="9" id="KW-0472">Membrane</keyword>
<evidence type="ECO:0000256" key="10">
    <source>
        <dbReference type="SAM" id="MobiDB-lite"/>
    </source>
</evidence>
<accession>A0ABT4UI39</accession>
<dbReference type="EMBL" id="JAQGEF010000006">
    <property type="protein sequence ID" value="MDA3614494.1"/>
    <property type="molecule type" value="Genomic_DNA"/>
</dbReference>
<dbReference type="Pfam" id="PF03544">
    <property type="entry name" value="TonB_C"/>
    <property type="match status" value="1"/>
</dbReference>
<evidence type="ECO:0000256" key="7">
    <source>
        <dbReference type="ARBA" id="ARBA00022927"/>
    </source>
</evidence>
<dbReference type="Proteomes" id="UP001210231">
    <property type="component" value="Unassembled WGS sequence"/>
</dbReference>
<name>A0ABT4UI39_9BACT</name>
<comment type="caution">
    <text evidence="12">The sequence shown here is derived from an EMBL/GenBank/DDBJ whole genome shotgun (WGS) entry which is preliminary data.</text>
</comment>
<evidence type="ECO:0000259" key="11">
    <source>
        <dbReference type="PROSITE" id="PS52015"/>
    </source>
</evidence>